<gene>
    <name evidence="3" type="ORF">LCGC14_1109570</name>
</gene>
<protein>
    <submittedName>
        <fullName evidence="3">Uncharacterized protein</fullName>
    </submittedName>
</protein>
<comment type="caution">
    <text evidence="3">The sequence shown here is derived from an EMBL/GenBank/DDBJ whole genome shotgun (WGS) entry which is preliminary data.</text>
</comment>
<sequence length="486" mass="54237">MMIKNLNPALAERGKIKIGFKGELRKSGKGNDYQLPKKLDHFRIVTMEKGADNNYLVDREIHKLYGPTPKEIAVRLLYDDIEPNMQTRYACYKGRQQWCSGNGETAIRVQDGGGGKTSVTCPCERQNPDYKGNDKCKMNGALSVIIDGVEVVGGVWKFRTTSYNSIMGILAGMALVKKIAGGPLAGILLKLRIAPKTVVSPADNKVQTVHVVSIEYVGSHESLQELGYQKALQQEKHSQRMDNIEQEVKRITATATDIVDEDVVDEFYPEQAMSDFEIPIMESTVDPKVVFSDELKDPNFMVFIKEAAEHAKTSVEEALQKAPGREKEVRELWVKWQAQQKEVEIQPEKVAEQEAEKATEGTTEKTKPDTDISGSGTVAPVGHLTFQKEPLDPNDDLAMMPNGKDDPIVNTDTGETQTESRPSDGMNRGDLLNRIQKFKKADTQKYLKMFKGKKPSDGKDEQLREWVDVIESASDDPVTEEDGIPF</sequence>
<evidence type="ECO:0000313" key="3">
    <source>
        <dbReference type="EMBL" id="KKN03245.1"/>
    </source>
</evidence>
<organism evidence="3">
    <name type="scientific">marine sediment metagenome</name>
    <dbReference type="NCBI Taxonomy" id="412755"/>
    <lineage>
        <taxon>unclassified sequences</taxon>
        <taxon>metagenomes</taxon>
        <taxon>ecological metagenomes</taxon>
    </lineage>
</organism>
<dbReference type="Pfam" id="PF18897">
    <property type="entry name" value="Gp3-like"/>
    <property type="match status" value="1"/>
</dbReference>
<reference evidence="3" key="1">
    <citation type="journal article" date="2015" name="Nature">
        <title>Complex archaea that bridge the gap between prokaryotes and eukaryotes.</title>
        <authorList>
            <person name="Spang A."/>
            <person name="Saw J.H."/>
            <person name="Jorgensen S.L."/>
            <person name="Zaremba-Niedzwiedzka K."/>
            <person name="Martijn J."/>
            <person name="Lind A.E."/>
            <person name="van Eijk R."/>
            <person name="Schleper C."/>
            <person name="Guy L."/>
            <person name="Ettema T.J."/>
        </authorList>
    </citation>
    <scope>NUCLEOTIDE SEQUENCE</scope>
</reference>
<keyword evidence="1" id="KW-0175">Coiled coil</keyword>
<evidence type="ECO:0000256" key="1">
    <source>
        <dbReference type="SAM" id="Coils"/>
    </source>
</evidence>
<dbReference type="InterPro" id="IPR043991">
    <property type="entry name" value="Gp3-like"/>
</dbReference>
<feature type="compositionally biased region" description="Basic and acidic residues" evidence="2">
    <location>
        <begin position="345"/>
        <end position="370"/>
    </location>
</feature>
<feature type="region of interest" description="Disordered" evidence="2">
    <location>
        <begin position="345"/>
        <end position="430"/>
    </location>
</feature>
<proteinExistence type="predicted"/>
<dbReference type="EMBL" id="LAZR01005055">
    <property type="protein sequence ID" value="KKN03245.1"/>
    <property type="molecule type" value="Genomic_DNA"/>
</dbReference>
<dbReference type="AlphaFoldDB" id="A0A0F9M724"/>
<name>A0A0F9M724_9ZZZZ</name>
<accession>A0A0F9M724</accession>
<feature type="compositionally biased region" description="Polar residues" evidence="2">
    <location>
        <begin position="410"/>
        <end position="420"/>
    </location>
</feature>
<evidence type="ECO:0000256" key="2">
    <source>
        <dbReference type="SAM" id="MobiDB-lite"/>
    </source>
</evidence>
<feature type="coiled-coil region" evidence="1">
    <location>
        <begin position="234"/>
        <end position="261"/>
    </location>
</feature>